<proteinExistence type="predicted"/>
<evidence type="ECO:0000259" key="1">
    <source>
        <dbReference type="PROSITE" id="PS51725"/>
    </source>
</evidence>
<gene>
    <name evidence="2" type="ORF">SAMN05216252_105291</name>
</gene>
<dbReference type="Pfam" id="PF03992">
    <property type="entry name" value="ABM"/>
    <property type="match status" value="1"/>
</dbReference>
<dbReference type="EMBL" id="FZOF01000005">
    <property type="protein sequence ID" value="SNS38986.1"/>
    <property type="molecule type" value="Genomic_DNA"/>
</dbReference>
<reference evidence="2 3" key="1">
    <citation type="submission" date="2017-06" db="EMBL/GenBank/DDBJ databases">
        <authorList>
            <person name="Kim H.J."/>
            <person name="Triplett B.A."/>
        </authorList>
    </citation>
    <scope>NUCLEOTIDE SEQUENCE [LARGE SCALE GENOMIC DNA]</scope>
    <source>
        <strain evidence="2 3">CGMCC 4.1858</strain>
    </source>
</reference>
<dbReference type="Gene3D" id="3.30.70.100">
    <property type="match status" value="1"/>
</dbReference>
<dbReference type="GO" id="GO:0005829">
    <property type="term" value="C:cytosol"/>
    <property type="evidence" value="ECO:0007669"/>
    <property type="project" value="TreeGrafter"/>
</dbReference>
<name>A0A239E2S8_9ACTN</name>
<dbReference type="AlphaFoldDB" id="A0A239E2S8"/>
<evidence type="ECO:0000313" key="2">
    <source>
        <dbReference type="EMBL" id="SNS38986.1"/>
    </source>
</evidence>
<dbReference type="SUPFAM" id="SSF54909">
    <property type="entry name" value="Dimeric alpha+beta barrel"/>
    <property type="match status" value="1"/>
</dbReference>
<evidence type="ECO:0000313" key="3">
    <source>
        <dbReference type="Proteomes" id="UP000198280"/>
    </source>
</evidence>
<dbReference type="InterPro" id="IPR007138">
    <property type="entry name" value="ABM_dom"/>
</dbReference>
<accession>A0A239E2S8</accession>
<dbReference type="OrthoDB" id="3695636at2"/>
<dbReference type="PANTHER" id="PTHR33336">
    <property type="entry name" value="QUINOL MONOOXYGENASE YGIN-RELATED"/>
    <property type="match status" value="1"/>
</dbReference>
<dbReference type="Proteomes" id="UP000198280">
    <property type="component" value="Unassembled WGS sequence"/>
</dbReference>
<dbReference type="RefSeq" id="WP_089223846.1">
    <property type="nucleotide sequence ID" value="NZ_FZOF01000005.1"/>
</dbReference>
<organism evidence="2 3">
    <name type="scientific">Actinacidiphila glaucinigra</name>
    <dbReference type="NCBI Taxonomy" id="235986"/>
    <lineage>
        <taxon>Bacteria</taxon>
        <taxon>Bacillati</taxon>
        <taxon>Actinomycetota</taxon>
        <taxon>Actinomycetes</taxon>
        <taxon>Kitasatosporales</taxon>
        <taxon>Streptomycetaceae</taxon>
        <taxon>Actinacidiphila</taxon>
    </lineage>
</organism>
<feature type="domain" description="ABM" evidence="1">
    <location>
        <begin position="19"/>
        <end position="109"/>
    </location>
</feature>
<dbReference type="PROSITE" id="PS51725">
    <property type="entry name" value="ABM"/>
    <property type="match status" value="1"/>
</dbReference>
<dbReference type="GO" id="GO:0004497">
    <property type="term" value="F:monooxygenase activity"/>
    <property type="evidence" value="ECO:0007669"/>
    <property type="project" value="UniProtKB-KW"/>
</dbReference>
<keyword evidence="2" id="KW-0560">Oxidoreductase</keyword>
<sequence length="112" mass="12062">MDDNPENGWALAGARPGQIIVIARWTPAPGSHEEVRAALAELVGASRAEPGCLGYQAFHPDGPGRGDIVLVERYTDRDALDAHRGSVHFRSLALERIVPLLLDRQAVVTTVS</sequence>
<dbReference type="InterPro" id="IPR011008">
    <property type="entry name" value="Dimeric_a/b-barrel"/>
</dbReference>
<keyword evidence="3" id="KW-1185">Reference proteome</keyword>
<dbReference type="InterPro" id="IPR050744">
    <property type="entry name" value="AI-2_Isomerase_LsrG"/>
</dbReference>
<keyword evidence="2" id="KW-0503">Monooxygenase</keyword>
<protein>
    <submittedName>
        <fullName evidence="2">Quinol monooxygenase YgiN</fullName>
    </submittedName>
</protein>
<dbReference type="PANTHER" id="PTHR33336:SF3">
    <property type="entry name" value="ABM DOMAIN-CONTAINING PROTEIN"/>
    <property type="match status" value="1"/>
</dbReference>